<reference evidence="1" key="1">
    <citation type="submission" date="2022-07" db="EMBL/GenBank/DDBJ databases">
        <title>Genome Sequence of Phlebia brevispora.</title>
        <authorList>
            <person name="Buettner E."/>
        </authorList>
    </citation>
    <scope>NUCLEOTIDE SEQUENCE</scope>
    <source>
        <strain evidence="1">MPL23</strain>
    </source>
</reference>
<comment type="caution">
    <text evidence="1">The sequence shown here is derived from an EMBL/GenBank/DDBJ whole genome shotgun (WGS) entry which is preliminary data.</text>
</comment>
<dbReference type="Proteomes" id="UP001148662">
    <property type="component" value="Unassembled WGS sequence"/>
</dbReference>
<sequence length="129" mass="14454">MRIAKEDPMPCVNCSSSDAPDHEYDDWDYDVWLFWHSSSPQILLPLPRLEETPGLKAQEEGFETEQLRQGESSLLHEVLTRIVSSAVRSSKAHDSQSTASKMGAMGYSRVFRDGLISNAKVSPAIYPKL</sequence>
<gene>
    <name evidence="1" type="ORF">NM688_g3837</name>
</gene>
<keyword evidence="2" id="KW-1185">Reference proteome</keyword>
<proteinExistence type="predicted"/>
<protein>
    <submittedName>
        <fullName evidence="1">Uncharacterized protein</fullName>
    </submittedName>
</protein>
<accession>A0ACC1T4W5</accession>
<dbReference type="EMBL" id="JANHOG010000587">
    <property type="protein sequence ID" value="KAJ3553033.1"/>
    <property type="molecule type" value="Genomic_DNA"/>
</dbReference>
<organism evidence="1 2">
    <name type="scientific">Phlebia brevispora</name>
    <dbReference type="NCBI Taxonomy" id="194682"/>
    <lineage>
        <taxon>Eukaryota</taxon>
        <taxon>Fungi</taxon>
        <taxon>Dikarya</taxon>
        <taxon>Basidiomycota</taxon>
        <taxon>Agaricomycotina</taxon>
        <taxon>Agaricomycetes</taxon>
        <taxon>Polyporales</taxon>
        <taxon>Meruliaceae</taxon>
        <taxon>Phlebia</taxon>
    </lineage>
</organism>
<evidence type="ECO:0000313" key="2">
    <source>
        <dbReference type="Proteomes" id="UP001148662"/>
    </source>
</evidence>
<name>A0ACC1T4W5_9APHY</name>
<evidence type="ECO:0000313" key="1">
    <source>
        <dbReference type="EMBL" id="KAJ3553033.1"/>
    </source>
</evidence>